<dbReference type="AlphaFoldDB" id="A0AAP0JKC2"/>
<dbReference type="InterPro" id="IPR012340">
    <property type="entry name" value="NA-bd_OB-fold"/>
</dbReference>
<dbReference type="Gene3D" id="2.40.50.140">
    <property type="entry name" value="Nucleic acid-binding proteins"/>
    <property type="match status" value="1"/>
</dbReference>
<evidence type="ECO:0000313" key="1">
    <source>
        <dbReference type="EMBL" id="KAK9135200.1"/>
    </source>
</evidence>
<dbReference type="EMBL" id="JBBNAF010000006">
    <property type="protein sequence ID" value="KAK9135200.1"/>
    <property type="molecule type" value="Genomic_DNA"/>
</dbReference>
<organism evidence="1 2">
    <name type="scientific">Stephania yunnanensis</name>
    <dbReference type="NCBI Taxonomy" id="152371"/>
    <lineage>
        <taxon>Eukaryota</taxon>
        <taxon>Viridiplantae</taxon>
        <taxon>Streptophyta</taxon>
        <taxon>Embryophyta</taxon>
        <taxon>Tracheophyta</taxon>
        <taxon>Spermatophyta</taxon>
        <taxon>Magnoliopsida</taxon>
        <taxon>Ranunculales</taxon>
        <taxon>Menispermaceae</taxon>
        <taxon>Menispermoideae</taxon>
        <taxon>Cissampelideae</taxon>
        <taxon>Stephania</taxon>
    </lineage>
</organism>
<keyword evidence="2" id="KW-1185">Reference proteome</keyword>
<reference evidence="1 2" key="1">
    <citation type="submission" date="2024-01" db="EMBL/GenBank/DDBJ databases">
        <title>Genome assemblies of Stephania.</title>
        <authorList>
            <person name="Yang L."/>
        </authorList>
    </citation>
    <scope>NUCLEOTIDE SEQUENCE [LARGE SCALE GENOMIC DNA]</scope>
    <source>
        <strain evidence="1">YNDBR</strain>
        <tissue evidence="1">Leaf</tissue>
    </source>
</reference>
<protein>
    <recommendedName>
        <fullName evidence="3">Replication factor A C-terminal domain-containing protein</fullName>
    </recommendedName>
</protein>
<accession>A0AAP0JKC2</accession>
<proteinExistence type="predicted"/>
<name>A0AAP0JKC2_9MAGN</name>
<gene>
    <name evidence="1" type="ORF">Syun_014530</name>
</gene>
<evidence type="ECO:0000313" key="2">
    <source>
        <dbReference type="Proteomes" id="UP001420932"/>
    </source>
</evidence>
<comment type="caution">
    <text evidence="1">The sequence shown here is derived from an EMBL/GenBank/DDBJ whole genome shotgun (WGS) entry which is preliminary data.</text>
</comment>
<evidence type="ECO:0008006" key="3">
    <source>
        <dbReference type="Google" id="ProtNLM"/>
    </source>
</evidence>
<dbReference type="SUPFAM" id="SSF50249">
    <property type="entry name" value="Nucleic acid-binding proteins"/>
    <property type="match status" value="1"/>
</dbReference>
<dbReference type="Proteomes" id="UP001420932">
    <property type="component" value="Unassembled WGS sequence"/>
</dbReference>
<sequence>MGNSDLCLKEPLDTHKNRGGKKYKIHLMVKDATGTTTFVLFNKQAENLLDTSANKLISSKRYLYQATANDKVSSKVHKFTFINNDEESCEGMGNKKEKLLPSKHCTT</sequence>